<evidence type="ECO:0000313" key="7">
    <source>
        <dbReference type="EMBL" id="HIV98276.1"/>
    </source>
</evidence>
<proteinExistence type="predicted"/>
<dbReference type="PANTHER" id="PTHR30026:SF20">
    <property type="entry name" value="OUTER MEMBRANE PROTEIN TOLC"/>
    <property type="match status" value="1"/>
</dbReference>
<evidence type="ECO:0000256" key="6">
    <source>
        <dbReference type="SAM" id="Coils"/>
    </source>
</evidence>
<name>A0A9D1PTE4_9SPIO</name>
<dbReference type="Proteomes" id="UP000823936">
    <property type="component" value="Unassembled WGS sequence"/>
</dbReference>
<dbReference type="Gene3D" id="1.20.1600.10">
    <property type="entry name" value="Outer membrane efflux proteins (OEP)"/>
    <property type="match status" value="1"/>
</dbReference>
<evidence type="ECO:0000256" key="4">
    <source>
        <dbReference type="ARBA" id="ARBA00023136"/>
    </source>
</evidence>
<keyword evidence="4" id="KW-0472">Membrane</keyword>
<keyword evidence="6" id="KW-0175">Coiled coil</keyword>
<evidence type="ECO:0000256" key="1">
    <source>
        <dbReference type="ARBA" id="ARBA00004442"/>
    </source>
</evidence>
<evidence type="ECO:0000256" key="5">
    <source>
        <dbReference type="ARBA" id="ARBA00023237"/>
    </source>
</evidence>
<evidence type="ECO:0000256" key="2">
    <source>
        <dbReference type="ARBA" id="ARBA00022452"/>
    </source>
</evidence>
<gene>
    <name evidence="7" type="ORF">IAB12_00645</name>
</gene>
<dbReference type="SUPFAM" id="SSF56954">
    <property type="entry name" value="Outer membrane efflux proteins (OEP)"/>
    <property type="match status" value="1"/>
</dbReference>
<keyword evidence="3" id="KW-0812">Transmembrane</keyword>
<comment type="caution">
    <text evidence="7">The sequence shown here is derived from an EMBL/GenBank/DDBJ whole genome shotgun (WGS) entry which is preliminary data.</text>
</comment>
<dbReference type="EMBL" id="DXHU01000004">
    <property type="protein sequence ID" value="HIV98276.1"/>
    <property type="molecule type" value="Genomic_DNA"/>
</dbReference>
<dbReference type="AlphaFoldDB" id="A0A9D1PTE4"/>
<accession>A0A9D1PTE4</accession>
<evidence type="ECO:0000256" key="3">
    <source>
        <dbReference type="ARBA" id="ARBA00022692"/>
    </source>
</evidence>
<feature type="coiled-coil region" evidence="6">
    <location>
        <begin position="345"/>
        <end position="372"/>
    </location>
</feature>
<dbReference type="GO" id="GO:0015562">
    <property type="term" value="F:efflux transmembrane transporter activity"/>
    <property type="evidence" value="ECO:0007669"/>
    <property type="project" value="InterPro"/>
</dbReference>
<comment type="subcellular location">
    <subcellularLocation>
        <location evidence="1">Cell outer membrane</location>
    </subcellularLocation>
</comment>
<dbReference type="GO" id="GO:0009279">
    <property type="term" value="C:cell outer membrane"/>
    <property type="evidence" value="ECO:0007669"/>
    <property type="project" value="UniProtKB-SubCell"/>
</dbReference>
<reference evidence="7" key="1">
    <citation type="journal article" date="2021" name="PeerJ">
        <title>Extensive microbial diversity within the chicken gut microbiome revealed by metagenomics and culture.</title>
        <authorList>
            <person name="Gilroy R."/>
            <person name="Ravi A."/>
            <person name="Getino M."/>
            <person name="Pursley I."/>
            <person name="Horton D.L."/>
            <person name="Alikhan N.F."/>
            <person name="Baker D."/>
            <person name="Gharbi K."/>
            <person name="Hall N."/>
            <person name="Watson M."/>
            <person name="Adriaenssens E.M."/>
            <person name="Foster-Nyarko E."/>
            <person name="Jarju S."/>
            <person name="Secka A."/>
            <person name="Antonio M."/>
            <person name="Oren A."/>
            <person name="Chaudhuri R.R."/>
            <person name="La Ragione R."/>
            <person name="Hildebrand F."/>
            <person name="Pallen M.J."/>
        </authorList>
    </citation>
    <scope>NUCLEOTIDE SEQUENCE</scope>
    <source>
        <strain evidence="7">Gambia11-129</strain>
    </source>
</reference>
<evidence type="ECO:0000313" key="8">
    <source>
        <dbReference type="Proteomes" id="UP000823936"/>
    </source>
</evidence>
<organism evidence="7 8">
    <name type="scientific">Candidatus Ornithospirochaeta avicola</name>
    <dbReference type="NCBI Taxonomy" id="2840896"/>
    <lineage>
        <taxon>Bacteria</taxon>
        <taxon>Pseudomonadati</taxon>
        <taxon>Spirochaetota</taxon>
        <taxon>Spirochaetia</taxon>
        <taxon>Spirochaetales</taxon>
        <taxon>Spirochaetaceae</taxon>
        <taxon>Spirochaetaceae incertae sedis</taxon>
        <taxon>Candidatus Ornithospirochaeta</taxon>
    </lineage>
</organism>
<keyword evidence="5" id="KW-0998">Cell outer membrane</keyword>
<reference evidence="7" key="2">
    <citation type="submission" date="2021-04" db="EMBL/GenBank/DDBJ databases">
        <authorList>
            <person name="Gilroy R."/>
        </authorList>
    </citation>
    <scope>NUCLEOTIDE SEQUENCE</scope>
    <source>
        <strain evidence="7">Gambia11-129</strain>
    </source>
</reference>
<protein>
    <submittedName>
        <fullName evidence="7">TolC family protein</fullName>
    </submittedName>
</protein>
<dbReference type="GO" id="GO:0015288">
    <property type="term" value="F:porin activity"/>
    <property type="evidence" value="ECO:0007669"/>
    <property type="project" value="TreeGrafter"/>
</dbReference>
<keyword evidence="2" id="KW-1134">Transmembrane beta strand</keyword>
<dbReference type="InterPro" id="IPR051906">
    <property type="entry name" value="TolC-like"/>
</dbReference>
<dbReference type="PANTHER" id="PTHR30026">
    <property type="entry name" value="OUTER MEMBRANE PROTEIN TOLC"/>
    <property type="match status" value="1"/>
</dbReference>
<dbReference type="GO" id="GO:1990281">
    <property type="term" value="C:efflux pump complex"/>
    <property type="evidence" value="ECO:0007669"/>
    <property type="project" value="TreeGrafter"/>
</dbReference>
<sequence>MKKVLLFLLLIIIAFPVFSSYTLESLEALMMLNSTEILKQDEVITQAELDLKDAKANYSPQISATLAGIYMVNPIIGDIYISANDIYQALHDTNIKIYDGMKNTLYMASLDITQPIFTWGKVSNAVKLYENILEIRNIEKSSIHSQKSVELEGYLAAVYYLSEILNEIDDALILADSLLEISRNGVESGVVLETDYLEQSLEKTQLEVQKKNIENNLSSVLGSIMDLTGLEKLSAEDISYTPDESEFSILALLDRNSLKAKATSISNDNMKMASLAESSSELAVKIAKGSMYGKPDLALQVQLGYGGQLFPFLEQNWQKEDSWQLNFTIGLSTTLWDGGKILNNVKRSESQLRSASLDKENAKKEIESALDDAFSSFDLAMLNRRYYMDLDELYSKQLEILENNEMEGYSSSAEVLEKKVQIITNRISLANENLNALTSTLTIKYLTGIDLSNL</sequence>